<accession>A0A238U7C8</accession>
<dbReference type="AlphaFoldDB" id="A0A238U7C8"/>
<evidence type="ECO:0000313" key="3">
    <source>
        <dbReference type="Proteomes" id="UP000215214"/>
    </source>
</evidence>
<evidence type="ECO:0008006" key="4">
    <source>
        <dbReference type="Google" id="ProtNLM"/>
    </source>
</evidence>
<feature type="coiled-coil region" evidence="1">
    <location>
        <begin position="1"/>
        <end position="35"/>
    </location>
</feature>
<reference evidence="2 3" key="1">
    <citation type="submission" date="2017-07" db="EMBL/GenBank/DDBJ databases">
        <authorList>
            <person name="Sun Z.S."/>
            <person name="Albrecht U."/>
            <person name="Echele G."/>
            <person name="Lee C.C."/>
        </authorList>
    </citation>
    <scope>NUCLEOTIDE SEQUENCE [LARGE SCALE GENOMIC DNA]</scope>
    <source>
        <strain evidence="3">type strain: KCTC 22618</strain>
    </source>
</reference>
<dbReference type="KEGG" id="tje:TJEJU_1207"/>
<dbReference type="Proteomes" id="UP000215214">
    <property type="component" value="Chromosome TJEJU"/>
</dbReference>
<dbReference type="EMBL" id="LT899436">
    <property type="protein sequence ID" value="SNR14955.1"/>
    <property type="molecule type" value="Genomic_DNA"/>
</dbReference>
<name>A0A238U7C8_9FLAO</name>
<dbReference type="OrthoDB" id="1149272at2"/>
<proteinExistence type="predicted"/>
<evidence type="ECO:0000313" key="2">
    <source>
        <dbReference type="EMBL" id="SNR14955.1"/>
    </source>
</evidence>
<dbReference type="RefSeq" id="WP_095070297.1">
    <property type="nucleotide sequence ID" value="NZ_LT899436.1"/>
</dbReference>
<keyword evidence="3" id="KW-1185">Reference proteome</keyword>
<evidence type="ECO:0000256" key="1">
    <source>
        <dbReference type="SAM" id="Coils"/>
    </source>
</evidence>
<keyword evidence="1" id="KW-0175">Coiled coil</keyword>
<protein>
    <recommendedName>
        <fullName evidence="4">Glutaminyl-tRNA synthetase</fullName>
    </recommendedName>
</protein>
<sequence length="67" mass="7940">MKKSYKNQEEISQELKRLKLKRNIAIEEIKLVKHEFNESLSIHKWIVSAIKTATRIGFYGLARKIIK</sequence>
<organism evidence="2 3">
    <name type="scientific">Tenacibaculum jejuense</name>
    <dbReference type="NCBI Taxonomy" id="584609"/>
    <lineage>
        <taxon>Bacteria</taxon>
        <taxon>Pseudomonadati</taxon>
        <taxon>Bacteroidota</taxon>
        <taxon>Flavobacteriia</taxon>
        <taxon>Flavobacteriales</taxon>
        <taxon>Flavobacteriaceae</taxon>
        <taxon>Tenacibaculum</taxon>
    </lineage>
</organism>
<gene>
    <name evidence="2" type="ORF">TJEJU_1207</name>
</gene>